<dbReference type="AlphaFoldDB" id="A0A941GS41"/>
<name>A0A941GS41_9CHRO</name>
<evidence type="ECO:0000313" key="1">
    <source>
        <dbReference type="EMBL" id="MBR8828829.1"/>
    </source>
</evidence>
<dbReference type="Proteomes" id="UP000767446">
    <property type="component" value="Unassembled WGS sequence"/>
</dbReference>
<comment type="caution">
    <text evidence="1">The sequence shown here is derived from an EMBL/GenBank/DDBJ whole genome shotgun (WGS) entry which is preliminary data.</text>
</comment>
<evidence type="ECO:0000313" key="2">
    <source>
        <dbReference type="Proteomes" id="UP000767446"/>
    </source>
</evidence>
<accession>A0A941GS41</accession>
<gene>
    <name evidence="1" type="ORF">DSM107014_13160</name>
</gene>
<dbReference type="EMBL" id="JADQBC010000089">
    <property type="protein sequence ID" value="MBR8828829.1"/>
    <property type="molecule type" value="Genomic_DNA"/>
</dbReference>
<sequence>MKIMLIDPEEKGKNLVESWEQEHEVIVVDTRNNPHKFILKHQPDLVYVNSISAVEWVVASRECGVKNTLHCTERKEEYLRLLLLGKVRVELMDNVDTLLCASLEVKQDVEEFFLTLPPICEVVEDELTHDKMLEKAKLIQTLPKNAFGEIIDEEKPIIGAKSGWEIFVETAKKLPQLQFLWLGELGSGEKLSNLFSTGKVESYDFYLGLADLLVVCEKGEKLVEKALILGKQVVCFSQAGDCRFVLDKYGYVITGEANVELLVGFIQRLFPEEEKGIFVPQWLGKVQAEFIRKHDKFSLVAL</sequence>
<organism evidence="1 2">
    <name type="scientific">Gomphosphaeria aponina SAG 52.96 = DSM 107014</name>
    <dbReference type="NCBI Taxonomy" id="1521640"/>
    <lineage>
        <taxon>Bacteria</taxon>
        <taxon>Bacillati</taxon>
        <taxon>Cyanobacteriota</taxon>
        <taxon>Cyanophyceae</taxon>
        <taxon>Oscillatoriophycideae</taxon>
        <taxon>Chroococcales</taxon>
        <taxon>Gomphosphaeriaceae</taxon>
        <taxon>Gomphosphaeria</taxon>
    </lineage>
</organism>
<protein>
    <submittedName>
        <fullName evidence="1">Uncharacterized protein</fullName>
    </submittedName>
</protein>
<reference evidence="1" key="1">
    <citation type="submission" date="2021-02" db="EMBL/GenBank/DDBJ databases">
        <title>Metagenome analyses of Stigonema ocellatum DSM 106950, Chlorogloea purpurea SAG 13.99 and Gomphosphaeria aponina DSM 107014.</title>
        <authorList>
            <person name="Marter P."/>
            <person name="Huang S."/>
        </authorList>
    </citation>
    <scope>NUCLEOTIDE SEQUENCE</scope>
    <source>
        <strain evidence="1">JP213</strain>
    </source>
</reference>
<proteinExistence type="predicted"/>